<feature type="domain" description="Reverse transcriptase" evidence="1">
    <location>
        <begin position="741"/>
        <end position="1018"/>
    </location>
</feature>
<dbReference type="InterPro" id="IPR043502">
    <property type="entry name" value="DNA/RNA_pol_sf"/>
</dbReference>
<evidence type="ECO:0000313" key="2">
    <source>
        <dbReference type="EMBL" id="RZB84802.1"/>
    </source>
</evidence>
<reference evidence="2 3" key="1">
    <citation type="submission" date="2018-09" db="EMBL/GenBank/DDBJ databases">
        <title>A high-quality reference genome of wild soybean provides a powerful tool to mine soybean genomes.</title>
        <authorList>
            <person name="Xie M."/>
            <person name="Chung C.Y.L."/>
            <person name="Li M.-W."/>
            <person name="Wong F.-L."/>
            <person name="Chan T.-F."/>
            <person name="Lam H.-M."/>
        </authorList>
    </citation>
    <scope>NUCLEOTIDE SEQUENCE [LARGE SCALE GENOMIC DNA]</scope>
    <source>
        <strain evidence="3">cv. W05</strain>
        <tissue evidence="2">Hypocotyl of etiolated seedlings</tissue>
    </source>
</reference>
<proteinExistence type="predicted"/>
<dbReference type="SUPFAM" id="SSF56672">
    <property type="entry name" value="DNA/RNA polymerases"/>
    <property type="match status" value="1"/>
</dbReference>
<evidence type="ECO:0000313" key="3">
    <source>
        <dbReference type="Proteomes" id="UP000289340"/>
    </source>
</evidence>
<dbReference type="GO" id="GO:0042765">
    <property type="term" value="C:GPI-anchor transamidase complex"/>
    <property type="evidence" value="ECO:0007669"/>
    <property type="project" value="InterPro"/>
</dbReference>
<sequence>MGNFSDDGWRWDLNWRRNLFDHESILAVNFMDDISSILIQRNVKDTMVWKAESTGVYSTSSAYRMMLNINASASDVRIFKLIWKMNIPPRAATFTWRLLKDRLPTKGNLLRRNIIIQDADCPLCGQVQEEVGHLFFNCQRTLPLWWESMSWLQVVGPLPTAPASHLTQFCEGFRANVNHSRWYGWWVALTSTIWHHRNNLIFQGNQFDSSKVMEEAMISAWSWLKAREKGLFCASINFVESSTTYSAPELAFQSALGSLRYAGLSSLLERPSIYRSFYHSQRLHLTMSTDHSDGSRSGINLEQTVTVVLQPNDQKAGPEDFRRNVGFELSVTPKRVHAEMETSSSILYEYPIKEYTETEQFDLGLTWKHPIVWYSPHAPLYASRFSMGSGNERGAIAISLKLIQGLVAINNVKERCKFQANVLQIVPLGFLHIDEYPPDVNQGFGIPSAIISFPDFHEKSLVLSYTELLLVPLTTPDFGMPYNVITITCTVFALYFGSLLNVLWRGVGEEERLLKNKVFALYFGSLLNVLQRGVGEEERLLKNKDANKAVFLHQVLSKLYLPSLEADRWNQLCPLPCHRPLRAYNNIPGISINGEWIQQPEAVKNEAANFFHNRFTEQMLSRPTLDGVHFKSISQRQKDQLTAPFSDQEIKEAVWSCGGDKCPGPDGLNFNFIKEFWDVLNPEFRRFVDEFYAHGTFSINREWIQQPEAVKNEAANFLHNRFTEQMLSRPTLDEFRRFVDEFYAHGTFPRGTNASFVALIPKVSQPQSLNDYRPISLIGCMYKLIAKLLSNRLRSVMDDLIDEKQSAFIKGRHILHGVLILNEVVEEATRSKKPVMIFKVDFEKAYDSVSWSFLDYMLLRLGFCQKWRGWISACLHSATISVLINGSPSKEFNPSRGLRQGDPLAPLIFNIIGEGLTGMMREAVQKNLYRSFLVGKKEPINILQYADDTVFVGEVDWQNVHTVKALLRGFELTSGLKINFAKSQFGIIGGGANWGLEAANTLNCRQMNYPFHYLGIPIGANPSSLLVWEPLITKFKAKLSKWAHKDISMGGKVTLINSVLNALPIYLLSFFRIPQSIVQKLISLQRKFLWGGDNTHNKIPWVKWADICLPKNEGGLGIKDISKFNVALMGRWIWAFAAGQQQLWVRVLISKYGGWPEFQHDTDKRGFSHWWRDLRKLFHQSDHNIFKHHLSWKVGCGERIKFWTDKWLGEDYTLEQKYNQFFFISRQQNSLISDMGEFNHDSWEWNLRWRRNLFDHESDLAL</sequence>
<dbReference type="PANTHER" id="PTHR12959">
    <property type="entry name" value="GPI TRANSAMIDASE COMPONENT PIG-T-RELATED"/>
    <property type="match status" value="1"/>
</dbReference>
<dbReference type="PROSITE" id="PS50878">
    <property type="entry name" value="RT_POL"/>
    <property type="match status" value="1"/>
</dbReference>
<dbReference type="Pfam" id="PF00078">
    <property type="entry name" value="RVT_1"/>
    <property type="match status" value="1"/>
</dbReference>
<organism evidence="2 3">
    <name type="scientific">Glycine soja</name>
    <name type="common">Wild soybean</name>
    <dbReference type="NCBI Taxonomy" id="3848"/>
    <lineage>
        <taxon>Eukaryota</taxon>
        <taxon>Viridiplantae</taxon>
        <taxon>Streptophyta</taxon>
        <taxon>Embryophyta</taxon>
        <taxon>Tracheophyta</taxon>
        <taxon>Spermatophyta</taxon>
        <taxon>Magnoliopsida</taxon>
        <taxon>eudicotyledons</taxon>
        <taxon>Gunneridae</taxon>
        <taxon>Pentapetalae</taxon>
        <taxon>rosids</taxon>
        <taxon>fabids</taxon>
        <taxon>Fabales</taxon>
        <taxon>Fabaceae</taxon>
        <taxon>Papilionoideae</taxon>
        <taxon>50 kb inversion clade</taxon>
        <taxon>NPAAA clade</taxon>
        <taxon>indigoferoid/millettioid clade</taxon>
        <taxon>Phaseoleae</taxon>
        <taxon>Glycine</taxon>
        <taxon>Glycine subgen. Soja</taxon>
    </lineage>
</organism>
<accession>A0A445IFN7</accession>
<dbReference type="PANTHER" id="PTHR12959:SF11">
    <property type="entry name" value="GPI TRANSAMIDASE COMPONENT PIG-T"/>
    <property type="match status" value="1"/>
</dbReference>
<dbReference type="CDD" id="cd01650">
    <property type="entry name" value="RT_nLTR_like"/>
    <property type="match status" value="1"/>
</dbReference>
<dbReference type="AlphaFoldDB" id="A0A445IFN7"/>
<dbReference type="Pfam" id="PF04113">
    <property type="entry name" value="Gpi16"/>
    <property type="match status" value="2"/>
</dbReference>
<dbReference type="GO" id="GO:0016255">
    <property type="term" value="P:attachment of GPI anchor to protein"/>
    <property type="evidence" value="ECO:0007669"/>
    <property type="project" value="InterPro"/>
</dbReference>
<dbReference type="InterPro" id="IPR007245">
    <property type="entry name" value="PIG-T"/>
</dbReference>
<dbReference type="InterPro" id="IPR026960">
    <property type="entry name" value="RVT-Znf"/>
</dbReference>
<dbReference type="InterPro" id="IPR000477">
    <property type="entry name" value="RT_dom"/>
</dbReference>
<gene>
    <name evidence="2" type="ORF">D0Y65_032874</name>
</gene>
<comment type="caution">
    <text evidence="2">The sequence shown here is derived from an EMBL/GenBank/DDBJ whole genome shotgun (WGS) entry which is preliminary data.</text>
</comment>
<name>A0A445IFN7_GLYSO</name>
<dbReference type="Pfam" id="PF13966">
    <property type="entry name" value="zf-RVT"/>
    <property type="match status" value="1"/>
</dbReference>
<evidence type="ECO:0000259" key="1">
    <source>
        <dbReference type="PROSITE" id="PS50878"/>
    </source>
</evidence>
<dbReference type="EMBL" id="QZWG01000011">
    <property type="protein sequence ID" value="RZB84802.1"/>
    <property type="molecule type" value="Genomic_DNA"/>
</dbReference>
<dbReference type="Proteomes" id="UP000289340">
    <property type="component" value="Chromosome 11"/>
</dbReference>
<keyword evidence="3" id="KW-1185">Reference proteome</keyword>
<protein>
    <submittedName>
        <fullName evidence="2">Transposon TX1 149 kDa protein</fullName>
    </submittedName>
</protein>